<protein>
    <recommendedName>
        <fullName evidence="5">Glycine N-acyltransferase-like protein</fullName>
        <ecNumber evidence="5">2.3.1.-</ecNumber>
    </recommendedName>
</protein>
<dbReference type="InterPro" id="IPR010313">
    <property type="entry name" value="Glycine_N-acyltransferase"/>
</dbReference>
<dbReference type="PANTHER" id="PTHR15298">
    <property type="entry name" value="L-COA N-ACYLTRANSFERASE-RELATED"/>
    <property type="match status" value="1"/>
</dbReference>
<keyword evidence="9" id="KW-1185">Reference proteome</keyword>
<feature type="domain" description="Glycine N-acyltransferase C-terminal" evidence="7">
    <location>
        <begin position="207"/>
        <end position="277"/>
    </location>
</feature>
<proteinExistence type="inferred from homology"/>
<dbReference type="InterPro" id="IPR015938">
    <property type="entry name" value="Glycine_N-acyltransferase_N"/>
</dbReference>
<dbReference type="EMBL" id="JAKZEL010000014">
    <property type="protein sequence ID" value="KAI4537202.1"/>
    <property type="molecule type" value="Genomic_DNA"/>
</dbReference>
<feature type="domain" description="Glycine N-acyltransferase N-terminal" evidence="6">
    <location>
        <begin position="281"/>
        <end position="384"/>
    </location>
</feature>
<dbReference type="GO" id="GO:0005739">
    <property type="term" value="C:mitochondrion"/>
    <property type="evidence" value="ECO:0007669"/>
    <property type="project" value="InterPro"/>
</dbReference>
<dbReference type="EC" id="2.3.1.-" evidence="5"/>
<comment type="caution">
    <text evidence="8">The sequence shown here is derived from an EMBL/GenBank/DDBJ whole genome shotgun (WGS) entry which is preliminary data.</text>
</comment>
<evidence type="ECO:0000259" key="6">
    <source>
        <dbReference type="Pfam" id="PF06021"/>
    </source>
</evidence>
<evidence type="ECO:0000256" key="4">
    <source>
        <dbReference type="ARBA" id="ARBA00023315"/>
    </source>
</evidence>
<evidence type="ECO:0000256" key="1">
    <source>
        <dbReference type="ARBA" id="ARBA00009110"/>
    </source>
</evidence>
<evidence type="ECO:0000256" key="3">
    <source>
        <dbReference type="ARBA" id="ARBA00022990"/>
    </source>
</evidence>
<accession>A0AAD4U2N5</accession>
<feature type="domain" description="Glycine N-acyltransferase N-terminal" evidence="6">
    <location>
        <begin position="411"/>
        <end position="455"/>
    </location>
</feature>
<dbReference type="Gene3D" id="3.40.630.30">
    <property type="match status" value="2"/>
</dbReference>
<comment type="similarity">
    <text evidence="1 5">Belongs to the glycine N-acyltransferase family.</text>
</comment>
<sequence>MFVLREPQQLQILYESLEESIPESLKVYGTLFHIRNKNPFNLEVLVDAWPEYQTVIIRPQKEEMKDDLDHYTNTYHIFTKAPDKLEEVLACPQVINWEQAFQIQGCQESLGEALQKVAASKSAQVDYLRTMLFVFEKPTLEASSGDKMDLMKLLKTPKVLEDKRKETFQSIFLDVSHAKLVNEHWELGKNEKSLKYIERCLQNFAGFGILSAEGNPISWFLTEQSCEIRMGYTFPKYRGQGHMWQMGCHSIAYFFSKKMPFYIHVAEDKEKTQQIKGPAKMFHLHGPQLLQMLEKSLRKSLPESLKVYGTVFHMNQGNPFNLKALVDKWPDFKTVVIRPHEQEMADDFDHYTNTYQIYSKDLNNCQESLTTSDVINWKQHLQIQIPIVAKDPLTATFYDSMIPKLWFYTQLLANEEMFKLSSMDPTHAALVNKFWHFGGNERSQRFIERCIRTFPTFCLLGPEGTPASWSLMDQTGEIRMGATLPEYRGCGLISHMLAVHTRALDQLGIPAYNHTDKANKIIQRISHNLHHIAIPCGWNQWNCEPL</sequence>
<dbReference type="Pfam" id="PF06021">
    <property type="entry name" value="Gly_acyl_tr_N"/>
    <property type="match status" value="3"/>
</dbReference>
<keyword evidence="2 5" id="KW-0808">Transferase</keyword>
<dbReference type="AlphaFoldDB" id="A0AAD4U2N5"/>
<dbReference type="InterPro" id="IPR016181">
    <property type="entry name" value="Acyl_CoA_acyltransferase"/>
</dbReference>
<feature type="domain" description="Glycine N-acyltransferase C-terminal" evidence="7">
    <location>
        <begin position="457"/>
        <end position="545"/>
    </location>
</feature>
<keyword evidence="4 5" id="KW-0012">Acyltransferase</keyword>
<evidence type="ECO:0000313" key="8">
    <source>
        <dbReference type="EMBL" id="KAI4537202.1"/>
    </source>
</evidence>
<organism evidence="8 9">
    <name type="scientific">Ovis ammon polii</name>
    <dbReference type="NCBI Taxonomy" id="230172"/>
    <lineage>
        <taxon>Eukaryota</taxon>
        <taxon>Metazoa</taxon>
        <taxon>Chordata</taxon>
        <taxon>Craniata</taxon>
        <taxon>Vertebrata</taxon>
        <taxon>Euteleostomi</taxon>
        <taxon>Mammalia</taxon>
        <taxon>Eutheria</taxon>
        <taxon>Laurasiatheria</taxon>
        <taxon>Artiodactyla</taxon>
        <taxon>Ruminantia</taxon>
        <taxon>Pecora</taxon>
        <taxon>Bovidae</taxon>
        <taxon>Caprinae</taxon>
        <taxon>Ovis</taxon>
    </lineage>
</organism>
<gene>
    <name evidence="8" type="ORF">MG293_012065</name>
</gene>
<dbReference type="PANTHER" id="PTHR15298:SF4">
    <property type="entry name" value="GLYCINE N-ACYLTRANSFERASE-LIKE PROTEIN 2"/>
    <property type="match status" value="1"/>
</dbReference>
<keyword evidence="3" id="KW-0007">Acetylation</keyword>
<name>A0AAD4U2N5_OVIAM</name>
<evidence type="ECO:0000259" key="7">
    <source>
        <dbReference type="Pfam" id="PF08444"/>
    </source>
</evidence>
<dbReference type="InterPro" id="IPR013652">
    <property type="entry name" value="Glycine_N-acyltransferase_C"/>
</dbReference>
<dbReference type="FunFam" id="3.40.630.30:FF:000075">
    <property type="entry name" value="Glycine N-acyltransferase"/>
    <property type="match status" value="1"/>
</dbReference>
<reference evidence="8" key="1">
    <citation type="submission" date="2022-03" db="EMBL/GenBank/DDBJ databases">
        <title>Genomic analyses of argali, domestic sheep and their hybrids provide insights into chromosomal evolution, heterosis and genetic basis of agronomic traits.</title>
        <authorList>
            <person name="Li M."/>
        </authorList>
    </citation>
    <scope>NUCLEOTIDE SEQUENCE</scope>
    <source>
        <strain evidence="8">CAU-MHL-2022a</strain>
        <tissue evidence="8">Skin</tissue>
    </source>
</reference>
<evidence type="ECO:0000313" key="9">
    <source>
        <dbReference type="Proteomes" id="UP001214576"/>
    </source>
</evidence>
<evidence type="ECO:0000256" key="5">
    <source>
        <dbReference type="RuleBase" id="RU368002"/>
    </source>
</evidence>
<evidence type="ECO:0000256" key="2">
    <source>
        <dbReference type="ARBA" id="ARBA00022679"/>
    </source>
</evidence>
<dbReference type="Pfam" id="PF08444">
    <property type="entry name" value="Gly_acyl_tr_C"/>
    <property type="match status" value="2"/>
</dbReference>
<feature type="domain" description="Glycine N-acyltransferase N-terminal" evidence="6">
    <location>
        <begin position="1"/>
        <end position="204"/>
    </location>
</feature>
<dbReference type="SUPFAM" id="SSF55729">
    <property type="entry name" value="Acyl-CoA N-acyltransferases (Nat)"/>
    <property type="match status" value="2"/>
</dbReference>
<dbReference type="Proteomes" id="UP001214576">
    <property type="component" value="Unassembled WGS sequence"/>
</dbReference>
<dbReference type="GO" id="GO:0047961">
    <property type="term" value="F:glycine N-acyltransferase activity"/>
    <property type="evidence" value="ECO:0007669"/>
    <property type="project" value="InterPro"/>
</dbReference>